<proteinExistence type="predicted"/>
<dbReference type="InterPro" id="IPR036249">
    <property type="entry name" value="Thioredoxin-like_sf"/>
</dbReference>
<keyword evidence="1" id="KW-0472">Membrane</keyword>
<feature type="transmembrane region" description="Helical" evidence="1">
    <location>
        <begin position="137"/>
        <end position="159"/>
    </location>
</feature>
<comment type="caution">
    <text evidence="2">The sequence shown here is derived from an EMBL/GenBank/DDBJ whole genome shotgun (WGS) entry which is preliminary data.</text>
</comment>
<reference evidence="2 3" key="1">
    <citation type="submission" date="2015-01" db="EMBL/GenBank/DDBJ databases">
        <title>Comparative genomics of the lactic acid bacteria isolated from the honey bee gut.</title>
        <authorList>
            <person name="Ellegaard K.M."/>
            <person name="Tamarit D."/>
            <person name="Javelind E."/>
            <person name="Olofsson T."/>
            <person name="Andersson S.G."/>
            <person name="Vasquez A."/>
        </authorList>
    </citation>
    <scope>NUCLEOTIDE SEQUENCE [LARGE SCALE GENOMIC DNA]</scope>
    <source>
        <strain evidence="2 3">Bin4</strain>
        <plasmid evidence="2">pBin4p1</plasmid>
    </source>
</reference>
<name>A0A0F4LKW3_9LACO</name>
<evidence type="ECO:0008006" key="4">
    <source>
        <dbReference type="Google" id="ProtNLM"/>
    </source>
</evidence>
<keyword evidence="2" id="KW-0614">Plasmid</keyword>
<dbReference type="Gene3D" id="3.40.30.10">
    <property type="entry name" value="Glutaredoxin"/>
    <property type="match status" value="1"/>
</dbReference>
<evidence type="ECO:0000313" key="2">
    <source>
        <dbReference type="EMBL" id="KJY59482.1"/>
    </source>
</evidence>
<sequence>MKFHIQINRFSYYIVAVLTILLTLLLTINAARYITIKTNINSISNFKKNTNIEQQFANNQVIFFKDSCPKCKNMIPKVFITKQLLLQNRHTIYVDLDNINNKETIVSKYHLKQVPTSIYCQGLKKFKPIPLISKQNLLGLATMLVIEMLLIILNFELIVRKKNVQKNYKLNQTNV</sequence>
<dbReference type="Proteomes" id="UP000033558">
    <property type="component" value="Unassembled WGS sequence"/>
</dbReference>
<dbReference type="OrthoDB" id="2323047at2"/>
<dbReference type="EMBL" id="JXJQ01000022">
    <property type="protein sequence ID" value="KJY59482.1"/>
    <property type="molecule type" value="Genomic_DNA"/>
</dbReference>
<gene>
    <name evidence="2" type="ORF">JG30_12540</name>
</gene>
<dbReference type="RefSeq" id="WP_046318072.1">
    <property type="nucleotide sequence ID" value="NZ_JBHSZT010000002.1"/>
</dbReference>
<keyword evidence="1" id="KW-1133">Transmembrane helix</keyword>
<evidence type="ECO:0000313" key="3">
    <source>
        <dbReference type="Proteomes" id="UP000033558"/>
    </source>
</evidence>
<dbReference type="SUPFAM" id="SSF52833">
    <property type="entry name" value="Thioredoxin-like"/>
    <property type="match status" value="1"/>
</dbReference>
<organism evidence="2 3">
    <name type="scientific">Bombilactobacillus mellifer</name>
    <dbReference type="NCBI Taxonomy" id="1218492"/>
    <lineage>
        <taxon>Bacteria</taxon>
        <taxon>Bacillati</taxon>
        <taxon>Bacillota</taxon>
        <taxon>Bacilli</taxon>
        <taxon>Lactobacillales</taxon>
        <taxon>Lactobacillaceae</taxon>
        <taxon>Bombilactobacillus</taxon>
    </lineage>
</organism>
<accession>A0A0F4LKW3</accession>
<keyword evidence="3" id="KW-1185">Reference proteome</keyword>
<keyword evidence="1" id="KW-0812">Transmembrane</keyword>
<dbReference type="HOGENOM" id="CLU_1530644_0_0_9"/>
<geneLocation type="plasmid" evidence="2">
    <name>pBin4p1</name>
</geneLocation>
<evidence type="ECO:0000256" key="1">
    <source>
        <dbReference type="SAM" id="Phobius"/>
    </source>
</evidence>
<dbReference type="AlphaFoldDB" id="A0A0F4LKW3"/>
<protein>
    <recommendedName>
        <fullName evidence="4">Thioredoxin domain-containing protein</fullName>
    </recommendedName>
</protein>